<dbReference type="PANTHER" id="PTHR46233:SF3">
    <property type="entry name" value="HYDROXYACYLGLUTATHIONE HYDROLASE GLOC"/>
    <property type="match status" value="1"/>
</dbReference>
<evidence type="ECO:0000256" key="1">
    <source>
        <dbReference type="ARBA" id="ARBA00001947"/>
    </source>
</evidence>
<evidence type="ECO:0000313" key="7">
    <source>
        <dbReference type="Proteomes" id="UP000783390"/>
    </source>
</evidence>
<keyword evidence="3" id="KW-0378">Hydrolase</keyword>
<dbReference type="PANTHER" id="PTHR46233">
    <property type="entry name" value="HYDROXYACYLGLUTATHIONE HYDROLASE GLOC"/>
    <property type="match status" value="1"/>
</dbReference>
<dbReference type="SUPFAM" id="SSF56281">
    <property type="entry name" value="Metallo-hydrolase/oxidoreductase"/>
    <property type="match status" value="1"/>
</dbReference>
<evidence type="ECO:0000313" key="6">
    <source>
        <dbReference type="EMBL" id="MBP1890851.1"/>
    </source>
</evidence>
<reference evidence="6 7" key="1">
    <citation type="submission" date="2021-03" db="EMBL/GenBank/DDBJ databases">
        <title>Genomic Encyclopedia of Type Strains, Phase IV (KMG-IV): sequencing the most valuable type-strain genomes for metagenomic binning, comparative biology and taxonomic classification.</title>
        <authorList>
            <person name="Goeker M."/>
        </authorList>
    </citation>
    <scope>NUCLEOTIDE SEQUENCE [LARGE SCALE GENOMIC DNA]</scope>
    <source>
        <strain evidence="6 7">DSM 3984</strain>
    </source>
</reference>
<dbReference type="InterPro" id="IPR051453">
    <property type="entry name" value="MBL_Glyoxalase_II"/>
</dbReference>
<accession>A0ABS4F3N9</accession>
<keyword evidence="4" id="KW-0862">Zinc</keyword>
<evidence type="ECO:0000256" key="2">
    <source>
        <dbReference type="ARBA" id="ARBA00022723"/>
    </source>
</evidence>
<dbReference type="CDD" id="cd06262">
    <property type="entry name" value="metallo-hydrolase-like_MBL-fold"/>
    <property type="match status" value="1"/>
</dbReference>
<keyword evidence="7" id="KW-1185">Reference proteome</keyword>
<dbReference type="InterPro" id="IPR001279">
    <property type="entry name" value="Metallo-B-lactamas"/>
</dbReference>
<proteinExistence type="predicted"/>
<dbReference type="RefSeq" id="WP_209797766.1">
    <property type="nucleotide sequence ID" value="NZ_JAGGJZ010000014.1"/>
</dbReference>
<protein>
    <submittedName>
        <fullName evidence="6">Glyoxylase-like metal-dependent hydrolase (Beta-lactamase superfamily II)</fullName>
    </submittedName>
</protein>
<name>A0ABS4F3N9_9CLOT</name>
<dbReference type="Gene3D" id="3.60.15.10">
    <property type="entry name" value="Ribonuclease Z/Hydroxyacylglutathione hydrolase-like"/>
    <property type="match status" value="1"/>
</dbReference>
<evidence type="ECO:0000256" key="3">
    <source>
        <dbReference type="ARBA" id="ARBA00022801"/>
    </source>
</evidence>
<dbReference type="InterPro" id="IPR036866">
    <property type="entry name" value="RibonucZ/Hydroxyglut_hydro"/>
</dbReference>
<keyword evidence="2" id="KW-0479">Metal-binding</keyword>
<comment type="cofactor">
    <cofactor evidence="1">
        <name>Zn(2+)</name>
        <dbReference type="ChEBI" id="CHEBI:29105"/>
    </cofactor>
</comment>
<sequence length="167" mass="18481">GDDVRLEGIIKDLDVKPKFILLTHGHLDHVGAVEHLSSIFNIPFYLHGSEIKYMESDNYIFGNIRKPDGLLSEDSEFSIGNHKIKVFHTPGHTEGGVCFLIDNNLFSGDTLFKGSIGRTDFTGGDFGKIINSIKTKILPLGDDINVYPGHGPKTSVGHEKKYNPFLN</sequence>
<dbReference type="Pfam" id="PF00753">
    <property type="entry name" value="Lactamase_B"/>
    <property type="match status" value="1"/>
</dbReference>
<feature type="non-terminal residue" evidence="6">
    <location>
        <position position="1"/>
    </location>
</feature>
<dbReference type="SMART" id="SM00849">
    <property type="entry name" value="Lactamase_B"/>
    <property type="match status" value="1"/>
</dbReference>
<dbReference type="EMBL" id="JAGGJZ010000014">
    <property type="protein sequence ID" value="MBP1890851.1"/>
    <property type="molecule type" value="Genomic_DNA"/>
</dbReference>
<comment type="caution">
    <text evidence="6">The sequence shown here is derived from an EMBL/GenBank/DDBJ whole genome shotgun (WGS) entry which is preliminary data.</text>
</comment>
<organism evidence="6 7">
    <name type="scientific">Clostridium moniliforme</name>
    <dbReference type="NCBI Taxonomy" id="39489"/>
    <lineage>
        <taxon>Bacteria</taxon>
        <taxon>Bacillati</taxon>
        <taxon>Bacillota</taxon>
        <taxon>Clostridia</taxon>
        <taxon>Eubacteriales</taxon>
        <taxon>Clostridiaceae</taxon>
        <taxon>Clostridium</taxon>
    </lineage>
</organism>
<dbReference type="Proteomes" id="UP000783390">
    <property type="component" value="Unassembled WGS sequence"/>
</dbReference>
<evidence type="ECO:0000256" key="4">
    <source>
        <dbReference type="ARBA" id="ARBA00022833"/>
    </source>
</evidence>
<feature type="domain" description="Metallo-beta-lactamase" evidence="5">
    <location>
        <begin position="4"/>
        <end position="150"/>
    </location>
</feature>
<evidence type="ECO:0000259" key="5">
    <source>
        <dbReference type="SMART" id="SM00849"/>
    </source>
</evidence>
<gene>
    <name evidence="6" type="ORF">J2Z53_002476</name>
</gene>